<dbReference type="CDD" id="cd04186">
    <property type="entry name" value="GT_2_like_c"/>
    <property type="match status" value="1"/>
</dbReference>
<protein>
    <submittedName>
        <fullName evidence="3">Glycosyltransferase family 2 protein</fullName>
    </submittedName>
</protein>
<dbReference type="InterPro" id="IPR001173">
    <property type="entry name" value="Glyco_trans_2-like"/>
</dbReference>
<accession>A0A9X3M738</accession>
<feature type="domain" description="Glycosyltransferase 2-like" evidence="2">
    <location>
        <begin position="168"/>
        <end position="228"/>
    </location>
</feature>
<dbReference type="SUPFAM" id="SSF53448">
    <property type="entry name" value="Nucleotide-diphospho-sugar transferases"/>
    <property type="match status" value="1"/>
</dbReference>
<dbReference type="Proteomes" id="UP001146505">
    <property type="component" value="Unassembled WGS sequence"/>
</dbReference>
<comment type="caution">
    <text evidence="3">The sequence shown here is derived from an EMBL/GenBank/DDBJ whole genome shotgun (WGS) entry which is preliminary data.</text>
</comment>
<dbReference type="GeneID" id="301813438"/>
<dbReference type="InterPro" id="IPR029044">
    <property type="entry name" value="Nucleotide-diphossugar_trans"/>
</dbReference>
<evidence type="ECO:0000313" key="3">
    <source>
        <dbReference type="EMBL" id="MCZ9305411.1"/>
    </source>
</evidence>
<dbReference type="Pfam" id="PF13632">
    <property type="entry name" value="Glyco_trans_2_3"/>
    <property type="match status" value="1"/>
</dbReference>
<dbReference type="PANTHER" id="PTHR43179:SF7">
    <property type="entry name" value="RHAMNOSYLTRANSFERASE WBBL"/>
    <property type="match status" value="1"/>
</dbReference>
<dbReference type="Pfam" id="PF00535">
    <property type="entry name" value="Glycos_transf_2"/>
    <property type="match status" value="1"/>
</dbReference>
<proteinExistence type="predicted"/>
<name>A0A9X3M738_9CORY</name>
<sequence length="294" mass="31632">MTEAPIAIITVTYSPGEYLAKFLDSVPANARVVMVDNGSTDGAPEAAAEAGKAELLYSGGNIGYGAGMNLGARHLRAAREAGEINRDYLVISNPDVVFSDGAIDELMEAARRHPRAAALGPRIVEADGTAYPSARAVPQLGSGIGHALFGKIWPTNPWTKRYLDDADMDSERPAGWLSGSCLLLRWDAFEALGGFDERYFMYMEDVDLGDRLGRAGWLNVFVPSAEIRHAKGHVAGKHPDVVLKAHHDSAYRFQADRLPGLRYLPVRLVLKAGLKVREKIAIAAAHGVGSTAGR</sequence>
<dbReference type="Gene3D" id="3.90.550.10">
    <property type="entry name" value="Spore Coat Polysaccharide Biosynthesis Protein SpsA, Chain A"/>
    <property type="match status" value="1"/>
</dbReference>
<dbReference type="RefSeq" id="WP_034971250.1">
    <property type="nucleotide sequence ID" value="NZ_CP180526.1"/>
</dbReference>
<evidence type="ECO:0000259" key="2">
    <source>
        <dbReference type="Pfam" id="PF13632"/>
    </source>
</evidence>
<organism evidence="3 4">
    <name type="scientific">Corynebacterium macclintockiae</name>
    <dbReference type="NCBI Taxonomy" id="2913501"/>
    <lineage>
        <taxon>Bacteria</taxon>
        <taxon>Bacillati</taxon>
        <taxon>Actinomycetota</taxon>
        <taxon>Actinomycetes</taxon>
        <taxon>Mycobacteriales</taxon>
        <taxon>Corynebacteriaceae</taxon>
        <taxon>Corynebacterium</taxon>
    </lineage>
</organism>
<keyword evidence="4" id="KW-1185">Reference proteome</keyword>
<dbReference type="EMBL" id="JAKMUV010000009">
    <property type="protein sequence ID" value="MCZ9305411.1"/>
    <property type="molecule type" value="Genomic_DNA"/>
</dbReference>
<reference evidence="3" key="1">
    <citation type="submission" date="2022-02" db="EMBL/GenBank/DDBJ databases">
        <title>Corynebacterium sp. from urogenital microbiome.</title>
        <authorList>
            <person name="Cappelli E.A."/>
            <person name="Ribeiro T.G."/>
            <person name="Peixe L."/>
        </authorList>
    </citation>
    <scope>NUCLEOTIDE SEQUENCE</scope>
    <source>
        <strain evidence="3">C9Ua_112</strain>
    </source>
</reference>
<feature type="domain" description="Glycosyltransferase 2-like" evidence="1">
    <location>
        <begin position="8"/>
        <end position="129"/>
    </location>
</feature>
<evidence type="ECO:0000259" key="1">
    <source>
        <dbReference type="Pfam" id="PF00535"/>
    </source>
</evidence>
<evidence type="ECO:0000313" key="4">
    <source>
        <dbReference type="Proteomes" id="UP001146505"/>
    </source>
</evidence>
<dbReference type="AlphaFoldDB" id="A0A9X3M738"/>
<gene>
    <name evidence="3" type="ORF">L8U58_07730</name>
</gene>
<dbReference type="PANTHER" id="PTHR43179">
    <property type="entry name" value="RHAMNOSYLTRANSFERASE WBBL"/>
    <property type="match status" value="1"/>
</dbReference>